<sequence>MSMNAFSSVSDWVFDLDNTLYPAQTNLFAQIDDKIVEYVIRLTGMSREDAQRIQKDYYRRYGTTLRGLMMEYAIEPDDFLEFVHDIDHEALKPDLRLGEAIGRLPGRKFIMTNGTRQHARAVATKLGIFDYFSDTFGIQEAELMPKPYAETYERFIKLYDIDAKSSAMFEDLARNLKVPHDLGMRTVLVVPGGTREVFREDWELRGRNAPHVDYVTDNLAAFLETLVG</sequence>
<dbReference type="SFLD" id="SFLDS00003">
    <property type="entry name" value="Haloacid_Dehalogenase"/>
    <property type="match status" value="1"/>
</dbReference>
<dbReference type="RefSeq" id="WP_107988058.1">
    <property type="nucleotide sequence ID" value="NZ_QAYG01000001.1"/>
</dbReference>
<dbReference type="NCBIfam" id="TIGR01509">
    <property type="entry name" value="HAD-SF-IA-v3"/>
    <property type="match status" value="1"/>
</dbReference>
<dbReference type="InterPro" id="IPR006439">
    <property type="entry name" value="HAD-SF_hydro_IA"/>
</dbReference>
<gene>
    <name evidence="1" type="ORF">C8N35_101540</name>
</gene>
<dbReference type="PANTHER" id="PTHR12725">
    <property type="entry name" value="HALOACID DEHALOGENASE-LIKE HYDROLASE"/>
    <property type="match status" value="1"/>
</dbReference>
<dbReference type="EMBL" id="QAYG01000001">
    <property type="protein sequence ID" value="PTW62496.1"/>
    <property type="molecule type" value="Genomic_DNA"/>
</dbReference>
<organism evidence="1 2">
    <name type="scientific">Breoghania corrubedonensis</name>
    <dbReference type="NCBI Taxonomy" id="665038"/>
    <lineage>
        <taxon>Bacteria</taxon>
        <taxon>Pseudomonadati</taxon>
        <taxon>Pseudomonadota</taxon>
        <taxon>Alphaproteobacteria</taxon>
        <taxon>Hyphomicrobiales</taxon>
        <taxon>Stappiaceae</taxon>
        <taxon>Breoghania</taxon>
    </lineage>
</organism>
<dbReference type="Proteomes" id="UP000244081">
    <property type="component" value="Unassembled WGS sequence"/>
</dbReference>
<comment type="caution">
    <text evidence="1">The sequence shown here is derived from an EMBL/GenBank/DDBJ whole genome shotgun (WGS) entry which is preliminary data.</text>
</comment>
<evidence type="ECO:0000313" key="1">
    <source>
        <dbReference type="EMBL" id="PTW62496.1"/>
    </source>
</evidence>
<dbReference type="InterPro" id="IPR023214">
    <property type="entry name" value="HAD_sf"/>
</dbReference>
<dbReference type="InterPro" id="IPR036412">
    <property type="entry name" value="HAD-like_sf"/>
</dbReference>
<keyword evidence="1" id="KW-0378">Hydrolase</keyword>
<name>A0A2T5VFJ7_9HYPH</name>
<proteinExistence type="predicted"/>
<evidence type="ECO:0000313" key="2">
    <source>
        <dbReference type="Proteomes" id="UP000244081"/>
    </source>
</evidence>
<reference evidence="1 2" key="1">
    <citation type="submission" date="2018-04" db="EMBL/GenBank/DDBJ databases">
        <title>Genomic Encyclopedia of Archaeal and Bacterial Type Strains, Phase II (KMG-II): from individual species to whole genera.</title>
        <authorList>
            <person name="Goeker M."/>
        </authorList>
    </citation>
    <scope>NUCLEOTIDE SEQUENCE [LARGE SCALE GENOMIC DNA]</scope>
    <source>
        <strain evidence="1 2">DSM 23382</strain>
    </source>
</reference>
<dbReference type="Gene3D" id="1.10.150.450">
    <property type="match status" value="1"/>
</dbReference>
<keyword evidence="2" id="KW-1185">Reference proteome</keyword>
<dbReference type="SFLD" id="SFLDG01129">
    <property type="entry name" value="C1.5:_HAD__Beta-PGM__Phosphata"/>
    <property type="match status" value="1"/>
</dbReference>
<protein>
    <submittedName>
        <fullName evidence="1">Putative hydrolase of the HAD superfamily</fullName>
    </submittedName>
</protein>
<dbReference type="AlphaFoldDB" id="A0A2T5VFJ7"/>
<dbReference type="GO" id="GO:0016787">
    <property type="term" value="F:hydrolase activity"/>
    <property type="evidence" value="ECO:0007669"/>
    <property type="project" value="UniProtKB-KW"/>
</dbReference>
<dbReference type="SUPFAM" id="SSF56784">
    <property type="entry name" value="HAD-like"/>
    <property type="match status" value="1"/>
</dbReference>
<dbReference type="NCBIfam" id="TIGR01993">
    <property type="entry name" value="Pyr-5-nucltdase"/>
    <property type="match status" value="1"/>
</dbReference>
<dbReference type="PANTHER" id="PTHR12725:SF117">
    <property type="entry name" value="HALOACID DEHALOGENASE-LIKE HYDROLASE"/>
    <property type="match status" value="1"/>
</dbReference>
<dbReference type="InterPro" id="IPR010237">
    <property type="entry name" value="Pyr-5-nucltdase"/>
</dbReference>
<dbReference type="SFLD" id="SFLDG01132">
    <property type="entry name" value="C1.5.3:_5'-Nucleotidase_Like"/>
    <property type="match status" value="1"/>
</dbReference>
<dbReference type="OrthoDB" id="9803141at2"/>
<dbReference type="Pfam" id="PF00702">
    <property type="entry name" value="Hydrolase"/>
    <property type="match status" value="1"/>
</dbReference>
<dbReference type="Gene3D" id="3.40.50.1000">
    <property type="entry name" value="HAD superfamily/HAD-like"/>
    <property type="match status" value="1"/>
</dbReference>
<accession>A0A2T5VFJ7</accession>